<protein>
    <submittedName>
        <fullName evidence="2">Uncharacterized protein</fullName>
    </submittedName>
</protein>
<sequence>MCKDLREVKLKNDPIRFHRLSRLVRSTTFRYLIIINPQKTIRKQDKTRVDKVIQILMEKYPYFRRFQGGWPIRDLMKKVLQNSAHSFKEDEKAEESASQDNSYELPPSRKGKSKVRRSKGSESDQDSDGSENASFEGDAESDAFELESGDEGAEEEHDEEVKRSTKRIKRVAPDPEDGMEELEPTTVPMKARKSAKKPRTPRTQELDSDDDYQIEGKKKPENRQSPKQKRPDIDEEDTTNDRPASKKPKKKHEQGPQESIKVLSIGHG</sequence>
<feature type="compositionally biased region" description="Basic residues" evidence="1">
    <location>
        <begin position="190"/>
        <end position="200"/>
    </location>
</feature>
<proteinExistence type="predicted"/>
<accession>A0AAD6TWV2</accession>
<evidence type="ECO:0000313" key="2">
    <source>
        <dbReference type="EMBL" id="KAJ7078152.1"/>
    </source>
</evidence>
<organism evidence="2 3">
    <name type="scientific">Mycena belliarum</name>
    <dbReference type="NCBI Taxonomy" id="1033014"/>
    <lineage>
        <taxon>Eukaryota</taxon>
        <taxon>Fungi</taxon>
        <taxon>Dikarya</taxon>
        <taxon>Basidiomycota</taxon>
        <taxon>Agaricomycotina</taxon>
        <taxon>Agaricomycetes</taxon>
        <taxon>Agaricomycetidae</taxon>
        <taxon>Agaricales</taxon>
        <taxon>Marasmiineae</taxon>
        <taxon>Mycenaceae</taxon>
        <taxon>Mycena</taxon>
    </lineage>
</organism>
<feature type="compositionally biased region" description="Acidic residues" evidence="1">
    <location>
        <begin position="137"/>
        <end position="158"/>
    </location>
</feature>
<feature type="region of interest" description="Disordered" evidence="1">
    <location>
        <begin position="87"/>
        <end position="268"/>
    </location>
</feature>
<evidence type="ECO:0000313" key="3">
    <source>
        <dbReference type="Proteomes" id="UP001222325"/>
    </source>
</evidence>
<name>A0AAD6TWV2_9AGAR</name>
<keyword evidence="3" id="KW-1185">Reference proteome</keyword>
<feature type="compositionally biased region" description="Basic and acidic residues" evidence="1">
    <location>
        <begin position="214"/>
        <end position="232"/>
    </location>
</feature>
<dbReference type="AlphaFoldDB" id="A0AAD6TWV2"/>
<dbReference type="Proteomes" id="UP001222325">
    <property type="component" value="Unassembled WGS sequence"/>
</dbReference>
<reference evidence="2" key="1">
    <citation type="submission" date="2023-03" db="EMBL/GenBank/DDBJ databases">
        <title>Massive genome expansion in bonnet fungi (Mycena s.s.) driven by repeated elements and novel gene families across ecological guilds.</title>
        <authorList>
            <consortium name="Lawrence Berkeley National Laboratory"/>
            <person name="Harder C.B."/>
            <person name="Miyauchi S."/>
            <person name="Viragh M."/>
            <person name="Kuo A."/>
            <person name="Thoen E."/>
            <person name="Andreopoulos B."/>
            <person name="Lu D."/>
            <person name="Skrede I."/>
            <person name="Drula E."/>
            <person name="Henrissat B."/>
            <person name="Morin E."/>
            <person name="Kohler A."/>
            <person name="Barry K."/>
            <person name="LaButti K."/>
            <person name="Morin E."/>
            <person name="Salamov A."/>
            <person name="Lipzen A."/>
            <person name="Mereny Z."/>
            <person name="Hegedus B."/>
            <person name="Baldrian P."/>
            <person name="Stursova M."/>
            <person name="Weitz H."/>
            <person name="Taylor A."/>
            <person name="Grigoriev I.V."/>
            <person name="Nagy L.G."/>
            <person name="Martin F."/>
            <person name="Kauserud H."/>
        </authorList>
    </citation>
    <scope>NUCLEOTIDE SEQUENCE</scope>
    <source>
        <strain evidence="2">CBHHK173m</strain>
    </source>
</reference>
<dbReference type="EMBL" id="JARJCN010000068">
    <property type="protein sequence ID" value="KAJ7078152.1"/>
    <property type="molecule type" value="Genomic_DNA"/>
</dbReference>
<feature type="compositionally biased region" description="Basic residues" evidence="1">
    <location>
        <begin position="109"/>
        <end position="118"/>
    </location>
</feature>
<feature type="compositionally biased region" description="Acidic residues" evidence="1">
    <location>
        <begin position="174"/>
        <end position="183"/>
    </location>
</feature>
<evidence type="ECO:0000256" key="1">
    <source>
        <dbReference type="SAM" id="MobiDB-lite"/>
    </source>
</evidence>
<gene>
    <name evidence="2" type="ORF">B0H15DRAFT_860750</name>
</gene>
<comment type="caution">
    <text evidence="2">The sequence shown here is derived from an EMBL/GenBank/DDBJ whole genome shotgun (WGS) entry which is preliminary data.</text>
</comment>